<accession>A0A8J3WMM7</accession>
<comment type="caution">
    <text evidence="1">The sequence shown here is derived from an EMBL/GenBank/DDBJ whole genome shotgun (WGS) entry which is preliminary data.</text>
</comment>
<organism evidence="1 2">
    <name type="scientific">Planobispora siamensis</name>
    <dbReference type="NCBI Taxonomy" id="936338"/>
    <lineage>
        <taxon>Bacteria</taxon>
        <taxon>Bacillati</taxon>
        <taxon>Actinomycetota</taxon>
        <taxon>Actinomycetes</taxon>
        <taxon>Streptosporangiales</taxon>
        <taxon>Streptosporangiaceae</taxon>
        <taxon>Planobispora</taxon>
    </lineage>
</organism>
<dbReference type="EMBL" id="BOOJ01000030">
    <property type="protein sequence ID" value="GIH93016.1"/>
    <property type="molecule type" value="Genomic_DNA"/>
</dbReference>
<dbReference type="AlphaFoldDB" id="A0A8J3WMM7"/>
<protein>
    <submittedName>
        <fullName evidence="1">Uncharacterized protein</fullName>
    </submittedName>
</protein>
<evidence type="ECO:0000313" key="1">
    <source>
        <dbReference type="EMBL" id="GIH93016.1"/>
    </source>
</evidence>
<name>A0A8J3WMM7_9ACTN</name>
<reference evidence="1 2" key="1">
    <citation type="submission" date="2021-01" db="EMBL/GenBank/DDBJ databases">
        <title>Whole genome shotgun sequence of Planobispora siamensis NBRC 107568.</title>
        <authorList>
            <person name="Komaki H."/>
            <person name="Tamura T."/>
        </authorList>
    </citation>
    <scope>NUCLEOTIDE SEQUENCE [LARGE SCALE GENOMIC DNA]</scope>
    <source>
        <strain evidence="1 2">NBRC 107568</strain>
    </source>
</reference>
<evidence type="ECO:0000313" key="2">
    <source>
        <dbReference type="Proteomes" id="UP000619788"/>
    </source>
</evidence>
<dbReference type="Proteomes" id="UP000619788">
    <property type="component" value="Unassembled WGS sequence"/>
</dbReference>
<sequence length="343" mass="37432">MISVGMTGSVAACTVTFTTVDRRASPRPAVLPEPPELDTAAEVWPEATFTLPTRLGNGLDVQPVAMLDTDEVLMITPFALARFVVYDRRTKKHRVLATAPKWGECDLCYDIKSVAVSRTRIAWTAEIYRSEPWNAGKRHMELWTMPRSGGPMRLVTWLTGHGDVRFEDSLVIEGDHAVWDGGHDGYRVPLTGGKADRLPGSFALLDPESRNCGAEWCAQQLPPRPYELTTVAVERKDGSGRTTVAATGGPLIGDRFGLFGPPHVYDDGPVYISGGRTEPSAVVYDRCTGRSAWAGADGADDSSEGVKQGARGTDDPILFWLEPGGRRYAVVDLSRIPDWFCVP</sequence>
<gene>
    <name evidence="1" type="ORF">Psi01_36460</name>
</gene>
<keyword evidence="2" id="KW-1185">Reference proteome</keyword>
<proteinExistence type="predicted"/>